<dbReference type="GO" id="GO:0140096">
    <property type="term" value="F:catalytic activity, acting on a protein"/>
    <property type="evidence" value="ECO:0007669"/>
    <property type="project" value="UniProtKB-ARBA"/>
</dbReference>
<comment type="similarity">
    <text evidence="3">Belongs to the class-II aminoacyl-tRNA synthetase family. Type-1 seryl-tRNA synthetase subfamily.</text>
</comment>
<comment type="catalytic activity">
    <reaction evidence="11">
        <text>tRNA(Sec) + L-serine + ATP = L-seryl-tRNA(Sec) + AMP + diphosphate + H(+)</text>
        <dbReference type="Rhea" id="RHEA:42580"/>
        <dbReference type="Rhea" id="RHEA-COMP:9742"/>
        <dbReference type="Rhea" id="RHEA-COMP:10128"/>
        <dbReference type="ChEBI" id="CHEBI:15378"/>
        <dbReference type="ChEBI" id="CHEBI:30616"/>
        <dbReference type="ChEBI" id="CHEBI:33019"/>
        <dbReference type="ChEBI" id="CHEBI:33384"/>
        <dbReference type="ChEBI" id="CHEBI:78442"/>
        <dbReference type="ChEBI" id="CHEBI:78533"/>
        <dbReference type="ChEBI" id="CHEBI:456215"/>
        <dbReference type="EC" id="6.1.1.11"/>
    </reaction>
</comment>
<evidence type="ECO:0000256" key="2">
    <source>
        <dbReference type="ARBA" id="ARBA00005045"/>
    </source>
</evidence>
<keyword evidence="9" id="KW-0648">Protein biosynthesis</keyword>
<accession>A0A381KLX7</accession>
<evidence type="ECO:0000256" key="9">
    <source>
        <dbReference type="ARBA" id="ARBA00022917"/>
    </source>
</evidence>
<evidence type="ECO:0000256" key="4">
    <source>
        <dbReference type="ARBA" id="ARBA00012840"/>
    </source>
</evidence>
<keyword evidence="5" id="KW-0963">Cytoplasm</keyword>
<keyword evidence="10 15" id="KW-0030">Aminoacyl-tRNA synthetase</keyword>
<keyword evidence="7" id="KW-0547">Nucleotide-binding</keyword>
<sequence>MGKTTTFDFESKAHWEIGTELGILDFETASKITGSRFTLYKGLGARLERALLNFYLDTNTKVNGYTEVIPPFMANRNSFLGTGQLPKFEEDMFKIEGLDYFMIPTSEVPLTNIHANEILKFEQLPINYTAYTPCFRSEAGSAGRDTRGLVRQHQFNKVEMVKIVAPEESYNELEKLTNNAETMLQLLNLPYRVVKICTGDLGFTASFKYDVEVWMPSYNRYVEISSCSNCEDFQARRAGIRFKRDKDSKTEYVHTLNGSGLAIGRSVAVILENYQQEDGSVVVPEVLRAYMGVSVIK</sequence>
<dbReference type="CDD" id="cd00770">
    <property type="entry name" value="SerRS_core"/>
    <property type="match status" value="1"/>
</dbReference>
<dbReference type="Pfam" id="PF00587">
    <property type="entry name" value="tRNA-synt_2b"/>
    <property type="match status" value="1"/>
</dbReference>
<comment type="catalytic activity">
    <reaction evidence="12">
        <text>tRNA(Ser) + L-serine + ATP = L-seryl-tRNA(Ser) + AMP + diphosphate + H(+)</text>
        <dbReference type="Rhea" id="RHEA:12292"/>
        <dbReference type="Rhea" id="RHEA-COMP:9669"/>
        <dbReference type="Rhea" id="RHEA-COMP:9703"/>
        <dbReference type="ChEBI" id="CHEBI:15378"/>
        <dbReference type="ChEBI" id="CHEBI:30616"/>
        <dbReference type="ChEBI" id="CHEBI:33019"/>
        <dbReference type="ChEBI" id="CHEBI:33384"/>
        <dbReference type="ChEBI" id="CHEBI:78442"/>
        <dbReference type="ChEBI" id="CHEBI:78533"/>
        <dbReference type="ChEBI" id="CHEBI:456215"/>
        <dbReference type="EC" id="6.1.1.11"/>
    </reaction>
</comment>
<evidence type="ECO:0000256" key="5">
    <source>
        <dbReference type="ARBA" id="ARBA00022490"/>
    </source>
</evidence>
<evidence type="ECO:0000256" key="11">
    <source>
        <dbReference type="ARBA" id="ARBA00047929"/>
    </source>
</evidence>
<evidence type="ECO:0000256" key="3">
    <source>
        <dbReference type="ARBA" id="ARBA00010728"/>
    </source>
</evidence>
<evidence type="ECO:0000256" key="7">
    <source>
        <dbReference type="ARBA" id="ARBA00022741"/>
    </source>
</evidence>
<name>A0A381KLX7_CLODI</name>
<dbReference type="InterPro" id="IPR002317">
    <property type="entry name" value="Ser-tRNA-ligase_type_1"/>
</dbReference>
<comment type="subcellular location">
    <subcellularLocation>
        <location evidence="1">Cytoplasm</location>
    </subcellularLocation>
</comment>
<evidence type="ECO:0000256" key="13">
    <source>
        <dbReference type="NCBIfam" id="TIGR00414"/>
    </source>
</evidence>
<dbReference type="NCBIfam" id="TIGR00414">
    <property type="entry name" value="serS"/>
    <property type="match status" value="1"/>
</dbReference>
<dbReference type="PANTHER" id="PTHR43697:SF1">
    <property type="entry name" value="SERINE--TRNA LIGASE"/>
    <property type="match status" value="1"/>
</dbReference>
<evidence type="ECO:0000259" key="14">
    <source>
        <dbReference type="PROSITE" id="PS50862"/>
    </source>
</evidence>
<dbReference type="PROSITE" id="PS50862">
    <property type="entry name" value="AA_TRNA_LIGASE_II"/>
    <property type="match status" value="1"/>
</dbReference>
<evidence type="ECO:0000256" key="8">
    <source>
        <dbReference type="ARBA" id="ARBA00022840"/>
    </source>
</evidence>
<protein>
    <recommendedName>
        <fullName evidence="4 13">Serine--tRNA ligase</fullName>
        <ecNumber evidence="4 13">6.1.1.11</ecNumber>
    </recommendedName>
</protein>
<dbReference type="Gene3D" id="3.30.930.10">
    <property type="entry name" value="Bira Bifunctional Protein, Domain 2"/>
    <property type="match status" value="1"/>
</dbReference>
<dbReference type="EMBL" id="UFWD01000003">
    <property type="protein sequence ID" value="SUY83654.1"/>
    <property type="molecule type" value="Genomic_DNA"/>
</dbReference>
<dbReference type="GO" id="GO:0006434">
    <property type="term" value="P:seryl-tRNA aminoacylation"/>
    <property type="evidence" value="ECO:0007669"/>
    <property type="project" value="UniProtKB-UniRule"/>
</dbReference>
<evidence type="ECO:0000256" key="1">
    <source>
        <dbReference type="ARBA" id="ARBA00004496"/>
    </source>
</evidence>
<dbReference type="GO" id="GO:0005524">
    <property type="term" value="F:ATP binding"/>
    <property type="evidence" value="ECO:0007669"/>
    <property type="project" value="UniProtKB-KW"/>
</dbReference>
<evidence type="ECO:0000256" key="6">
    <source>
        <dbReference type="ARBA" id="ARBA00022598"/>
    </source>
</evidence>
<organism evidence="15">
    <name type="scientific">Clostridioides difficile</name>
    <name type="common">Peptoclostridium difficile</name>
    <dbReference type="NCBI Taxonomy" id="1496"/>
    <lineage>
        <taxon>Bacteria</taxon>
        <taxon>Bacillati</taxon>
        <taxon>Bacillota</taxon>
        <taxon>Clostridia</taxon>
        <taxon>Peptostreptococcales</taxon>
        <taxon>Peptostreptococcaceae</taxon>
        <taxon>Clostridioides</taxon>
    </lineage>
</organism>
<dbReference type="InterPro" id="IPR002314">
    <property type="entry name" value="aa-tRNA-synt_IIb"/>
</dbReference>
<dbReference type="GO" id="GO:0005737">
    <property type="term" value="C:cytoplasm"/>
    <property type="evidence" value="ECO:0007669"/>
    <property type="project" value="UniProtKB-SubCell"/>
</dbReference>
<dbReference type="SUPFAM" id="SSF55681">
    <property type="entry name" value="Class II aaRS and biotin synthetases"/>
    <property type="match status" value="1"/>
</dbReference>
<dbReference type="GO" id="GO:0016740">
    <property type="term" value="F:transferase activity"/>
    <property type="evidence" value="ECO:0007669"/>
    <property type="project" value="UniProtKB-ARBA"/>
</dbReference>
<keyword evidence="8" id="KW-0067">ATP-binding</keyword>
<dbReference type="PRINTS" id="PR00981">
    <property type="entry name" value="TRNASYNTHSER"/>
</dbReference>
<keyword evidence="6 15" id="KW-0436">Ligase</keyword>
<dbReference type="EC" id="6.1.1.11" evidence="4 13"/>
<reference evidence="15" key="1">
    <citation type="submission" date="2018-06" db="EMBL/GenBank/DDBJ databases">
        <authorList>
            <consortium name="Pathogen Informatics"/>
            <person name="Doyle S."/>
        </authorList>
    </citation>
    <scope>NUCLEOTIDE SEQUENCE</scope>
    <source>
        <strain evidence="15">NCTC13307</strain>
    </source>
</reference>
<dbReference type="GO" id="GO:0004828">
    <property type="term" value="F:serine-tRNA ligase activity"/>
    <property type="evidence" value="ECO:0007669"/>
    <property type="project" value="UniProtKB-UniRule"/>
</dbReference>
<gene>
    <name evidence="15" type="primary">serS_2</name>
    <name evidence="15" type="ORF">NCTC13307_04784</name>
</gene>
<dbReference type="AlphaFoldDB" id="A0A381KLX7"/>
<proteinExistence type="inferred from homology"/>
<dbReference type="InterPro" id="IPR045864">
    <property type="entry name" value="aa-tRNA-synth_II/BPL/LPL"/>
</dbReference>
<dbReference type="InterPro" id="IPR006195">
    <property type="entry name" value="aa-tRNA-synth_II"/>
</dbReference>
<evidence type="ECO:0000256" key="12">
    <source>
        <dbReference type="ARBA" id="ARBA00048823"/>
    </source>
</evidence>
<comment type="pathway">
    <text evidence="2">Aminoacyl-tRNA biosynthesis; selenocysteinyl-tRNA(Sec) biosynthesis; L-seryl-tRNA(Sec) from L-serine and tRNA(Sec): step 1/1.</text>
</comment>
<dbReference type="InterPro" id="IPR033729">
    <property type="entry name" value="SerRS_core"/>
</dbReference>
<evidence type="ECO:0000313" key="15">
    <source>
        <dbReference type="EMBL" id="SUY83654.1"/>
    </source>
</evidence>
<dbReference type="PANTHER" id="PTHR43697">
    <property type="entry name" value="SERYL-TRNA SYNTHETASE"/>
    <property type="match status" value="1"/>
</dbReference>
<evidence type="ECO:0000256" key="10">
    <source>
        <dbReference type="ARBA" id="ARBA00023146"/>
    </source>
</evidence>
<feature type="domain" description="Aminoacyl-transfer RNA synthetases class-II family profile" evidence="14">
    <location>
        <begin position="46"/>
        <end position="284"/>
    </location>
</feature>